<evidence type="ECO:0008006" key="3">
    <source>
        <dbReference type="Google" id="ProtNLM"/>
    </source>
</evidence>
<evidence type="ECO:0000313" key="2">
    <source>
        <dbReference type="Proteomes" id="UP000245370"/>
    </source>
</evidence>
<reference evidence="1 2" key="2">
    <citation type="submission" date="2018-05" db="EMBL/GenBank/DDBJ databases">
        <authorList>
            <person name="Lanie J.A."/>
            <person name="Ng W.-L."/>
            <person name="Kazmierczak K.M."/>
            <person name="Andrzejewski T.M."/>
            <person name="Davidsen T.M."/>
            <person name="Wayne K.J."/>
            <person name="Tettelin H."/>
            <person name="Glass J.I."/>
            <person name="Rusch D."/>
            <person name="Podicherti R."/>
            <person name="Tsui H.-C.T."/>
            <person name="Winkler M.E."/>
        </authorList>
    </citation>
    <scope>NUCLEOTIDE SEQUENCE [LARGE SCALE GENOMIC DNA]</scope>
    <source>
        <strain evidence="1 2">C305</strain>
    </source>
</reference>
<keyword evidence="2" id="KW-1185">Reference proteome</keyword>
<evidence type="ECO:0000313" key="1">
    <source>
        <dbReference type="EMBL" id="PWH85323.1"/>
    </source>
</evidence>
<dbReference type="InterPro" id="IPR029044">
    <property type="entry name" value="Nucleotide-diphossugar_trans"/>
</dbReference>
<proteinExistence type="predicted"/>
<dbReference type="AlphaFoldDB" id="A0A2U2XC34"/>
<dbReference type="Proteomes" id="UP000245370">
    <property type="component" value="Unassembled WGS sequence"/>
</dbReference>
<protein>
    <recommendedName>
        <fullName evidence="3">Glycosyl transferase</fullName>
    </recommendedName>
</protein>
<reference evidence="1 2" key="1">
    <citation type="submission" date="2018-05" db="EMBL/GenBank/DDBJ databases">
        <title>Brumimicrobium oceani sp. nov., isolated from coastal sediment.</title>
        <authorList>
            <person name="Kou Y."/>
        </authorList>
    </citation>
    <scope>NUCLEOTIDE SEQUENCE [LARGE SCALE GENOMIC DNA]</scope>
    <source>
        <strain evidence="1 2">C305</strain>
    </source>
</reference>
<sequence length="319" mass="37408">MNITFTICSSNYLSQALSLKMSYLKHNKDAEFYIILADKKPEFIKDESIVEVENIGIIAEVFSTLLKEYNIIEFNTAIKPFAFDFLVKSRKPNNIVYLDPDILVYQSFDKLFNELEGNNFMLTPHILNPIKNKAIYHLLLATINTGTYNLGFLGLNINETTIGFIEWWKSHLTHYGHNRILEGQFYDQKVMNLVPAFYEKVLITRNSGRNIAEWNFHERSLSKKDEKYYVNSDLLEFFHFSGVKITSYEDNLGLNKLIRLADSVELKVLIENYISENKLNHYEKLRTIPCAYQLQPNIHRASKKEVYIYKIKKWLSSKK</sequence>
<name>A0A2U2XC34_9FLAO</name>
<dbReference type="EMBL" id="QFRJ01000007">
    <property type="protein sequence ID" value="PWH85323.1"/>
    <property type="molecule type" value="Genomic_DNA"/>
</dbReference>
<gene>
    <name evidence="1" type="ORF">DIT68_10325</name>
</gene>
<comment type="caution">
    <text evidence="1">The sequence shown here is derived from an EMBL/GenBank/DDBJ whole genome shotgun (WGS) entry which is preliminary data.</text>
</comment>
<organism evidence="1 2">
    <name type="scientific">Brumimicrobium oceani</name>
    <dbReference type="NCBI Taxonomy" id="2100725"/>
    <lineage>
        <taxon>Bacteria</taxon>
        <taxon>Pseudomonadati</taxon>
        <taxon>Bacteroidota</taxon>
        <taxon>Flavobacteriia</taxon>
        <taxon>Flavobacteriales</taxon>
        <taxon>Crocinitomicaceae</taxon>
        <taxon>Brumimicrobium</taxon>
    </lineage>
</organism>
<dbReference type="SUPFAM" id="SSF53448">
    <property type="entry name" value="Nucleotide-diphospho-sugar transferases"/>
    <property type="match status" value="1"/>
</dbReference>
<accession>A0A2U2XC34</accession>
<dbReference type="Gene3D" id="3.90.550.10">
    <property type="entry name" value="Spore Coat Polysaccharide Biosynthesis Protein SpsA, Chain A"/>
    <property type="match status" value="1"/>
</dbReference>